<dbReference type="InterPro" id="IPR036397">
    <property type="entry name" value="RNaseH_sf"/>
</dbReference>
<dbReference type="NCBIfam" id="NF033516">
    <property type="entry name" value="transpos_IS3"/>
    <property type="match status" value="1"/>
</dbReference>
<evidence type="ECO:0000313" key="2">
    <source>
        <dbReference type="EMBL" id="AFY27367.1"/>
    </source>
</evidence>
<dbReference type="Gene3D" id="3.30.420.10">
    <property type="entry name" value="Ribonuclease H-like superfamily/Ribonuclease H"/>
    <property type="match status" value="1"/>
</dbReference>
<reference evidence="4" key="2">
    <citation type="journal article" date="2013" name="Proc. Natl. Acad. Sci. U.S.A.">
        <title>Improving the coverage of the cyanobacterial phylum using diversity-driven genome sequencing.</title>
        <authorList>
            <person name="Shih P.M."/>
            <person name="Wu D."/>
            <person name="Latifi A."/>
            <person name="Axen S.D."/>
            <person name="Fewer D.P."/>
            <person name="Talla E."/>
            <person name="Calteau A."/>
            <person name="Cai F."/>
            <person name="Tandeau de Marsac N."/>
            <person name="Rippka R."/>
            <person name="Herdman M."/>
            <person name="Sivonen K."/>
            <person name="Coursin T."/>
            <person name="Laurent T."/>
            <person name="Goodwin L."/>
            <person name="Nolan M."/>
            <person name="Davenport K.W."/>
            <person name="Han C.S."/>
            <person name="Rubin E.M."/>
            <person name="Eisen J.A."/>
            <person name="Woyke T."/>
            <person name="Gugger M."/>
            <person name="Kerfeld C.A."/>
        </authorList>
    </citation>
    <scope>NUCLEOTIDE SEQUENCE [LARGE SCALE GENOMIC DNA]</scope>
    <source>
        <strain evidence="4">ATCC 27147 / PCC 6307</strain>
    </source>
</reference>
<dbReference type="AlphaFoldDB" id="K9P475"/>
<feature type="domain" description="Integrase catalytic" evidence="1">
    <location>
        <begin position="128"/>
        <end position="305"/>
    </location>
</feature>
<dbReference type="EMBL" id="CP003495">
    <property type="protein sequence ID" value="AFY27367.1"/>
    <property type="molecule type" value="Genomic_DNA"/>
</dbReference>
<dbReference type="PATRIC" id="fig|292564.3.peg.145"/>
<dbReference type="GO" id="GO:0003676">
    <property type="term" value="F:nucleic acid binding"/>
    <property type="evidence" value="ECO:0007669"/>
    <property type="project" value="InterPro"/>
</dbReference>
<dbReference type="STRING" id="292564.Cyagr_0158"/>
<dbReference type="InterPro" id="IPR048020">
    <property type="entry name" value="Transpos_IS3"/>
</dbReference>
<proteinExistence type="predicted"/>
<dbReference type="KEGG" id="cgc:Cyagr_0158"/>
<protein>
    <submittedName>
        <fullName evidence="3">Transposase</fullName>
    </submittedName>
</protein>
<dbReference type="PANTHER" id="PTHR46889">
    <property type="entry name" value="TRANSPOSASE INSF FOR INSERTION SEQUENCE IS3B-RELATED"/>
    <property type="match status" value="1"/>
</dbReference>
<reference evidence="3" key="1">
    <citation type="submission" date="2012-04" db="EMBL/GenBank/DDBJ databases">
        <title>Complete genome of Cyanobium gracile PCC 6307.</title>
        <authorList>
            <consortium name="US DOE Joint Genome Institute"/>
            <person name="Gugger M."/>
            <person name="Coursin T."/>
            <person name="Rippka R."/>
            <person name="Tandeau De Marsac N."/>
            <person name="Huntemann M."/>
            <person name="Wei C.-L."/>
            <person name="Han J."/>
            <person name="Detter J.C."/>
            <person name="Han C."/>
            <person name="Tapia R."/>
            <person name="Held B."/>
            <person name="Chen A."/>
            <person name="Krypides N."/>
            <person name="Mavromatis K."/>
            <person name="Markowitz V."/>
            <person name="Szeto E."/>
            <person name="Ivanova N."/>
            <person name="Pagani I."/>
            <person name="Pati A."/>
            <person name="Goodwin L."/>
            <person name="Peters L."/>
            <person name="Pitluck S."/>
            <person name="Woyke T."/>
            <person name="Kerfeld C."/>
        </authorList>
    </citation>
    <scope>NUCLEOTIDE SEQUENCE</scope>
    <source>
        <strain evidence="3">PCC 6307</strain>
    </source>
</reference>
<dbReference type="GO" id="GO:0015074">
    <property type="term" value="P:DNA integration"/>
    <property type="evidence" value="ECO:0007669"/>
    <property type="project" value="InterPro"/>
</dbReference>
<dbReference type="KEGG" id="cgc:Cyagr_0332"/>
<dbReference type="InterPro" id="IPR001584">
    <property type="entry name" value="Integrase_cat-core"/>
</dbReference>
<evidence type="ECO:0000313" key="4">
    <source>
        <dbReference type="Proteomes" id="UP000010388"/>
    </source>
</evidence>
<evidence type="ECO:0000259" key="1">
    <source>
        <dbReference type="PROSITE" id="PS50994"/>
    </source>
</evidence>
<dbReference type="Proteomes" id="UP000010388">
    <property type="component" value="Chromosome"/>
</dbReference>
<dbReference type="PROSITE" id="PS50994">
    <property type="entry name" value="INTEGRASE"/>
    <property type="match status" value="1"/>
</dbReference>
<name>K9P475_CYAGP</name>
<accession>K9P475</accession>
<dbReference type="PANTHER" id="PTHR46889:SF4">
    <property type="entry name" value="TRANSPOSASE INSO FOR INSERTION SEQUENCE ELEMENT IS911B-RELATED"/>
    <property type="match status" value="1"/>
</dbReference>
<dbReference type="eggNOG" id="COG2801">
    <property type="taxonomic scope" value="Bacteria"/>
</dbReference>
<sequence>MIELIGEANAAGAGLVSACAEIGICLRTLKRWRKAFGGDGDGEDRRKGSPRDVAHRLSEEERQRILLTCNQPEYASLPPGQIVPALADQGLYIGSESSFYRVLHQAGQCHRRGRARLPQEPRSVPRLMADRPNAVWSWDITYLPTTVRGVWLYLYLVIDVWSRKVVAWDVAEVESAEIAADLVQRACLKERYRRPSGFGSHQCHQPPLILHADNGNAMRGATLESRLEEMGVLRSFSRPRVSNDNPYSESLFRTVKYRPDYPSRPFASKDEACEWVKAFVDWYNHRHRHSGIKFVTPHQRHSGAATAICQRRSEVYETARRANPSRWSRSTRCWRQPEEVWINKPAEEPEVIKALPLIQAA</sequence>
<organism evidence="3 4">
    <name type="scientific">Cyanobium gracile (strain ATCC 27147 / PCC 6307)</name>
    <dbReference type="NCBI Taxonomy" id="292564"/>
    <lineage>
        <taxon>Bacteria</taxon>
        <taxon>Bacillati</taxon>
        <taxon>Cyanobacteriota</taxon>
        <taxon>Cyanophyceae</taxon>
        <taxon>Synechococcales</taxon>
        <taxon>Prochlorococcaceae</taxon>
        <taxon>Cyanobium</taxon>
    </lineage>
</organism>
<gene>
    <name evidence="2" type="ordered locus">Cyagr_0158</name>
    <name evidence="3" type="ordered locus">Cyagr_0332</name>
</gene>
<dbReference type="SUPFAM" id="SSF53098">
    <property type="entry name" value="Ribonuclease H-like"/>
    <property type="match status" value="1"/>
</dbReference>
<dbReference type="HOGENOM" id="CLU_2315588_0_0_3"/>
<evidence type="ECO:0000313" key="3">
    <source>
        <dbReference type="EMBL" id="AFY27526.1"/>
    </source>
</evidence>
<dbReference type="InterPro" id="IPR050900">
    <property type="entry name" value="Transposase_IS3/IS150/IS904"/>
</dbReference>
<dbReference type="Pfam" id="PF00665">
    <property type="entry name" value="rve"/>
    <property type="match status" value="1"/>
</dbReference>
<dbReference type="EMBL" id="CP003495">
    <property type="protein sequence ID" value="AFY27526.1"/>
    <property type="molecule type" value="Genomic_DNA"/>
</dbReference>
<dbReference type="InterPro" id="IPR012337">
    <property type="entry name" value="RNaseH-like_sf"/>
</dbReference>